<accession>A0A8H6L6W8</accession>
<evidence type="ECO:0000313" key="2">
    <source>
        <dbReference type="Proteomes" id="UP000578531"/>
    </source>
</evidence>
<name>A0A8H6L6W8_9LECA</name>
<dbReference type="RefSeq" id="XP_037167256.1">
    <property type="nucleotide sequence ID" value="XM_037306063.1"/>
</dbReference>
<reference evidence="1 2" key="1">
    <citation type="journal article" date="2020" name="Genomics">
        <title>Complete, high-quality genomes from long-read metagenomic sequencing of two wolf lichen thalli reveals enigmatic genome architecture.</title>
        <authorList>
            <person name="McKenzie S.K."/>
            <person name="Walston R.F."/>
            <person name="Allen J.L."/>
        </authorList>
    </citation>
    <scope>NUCLEOTIDE SEQUENCE [LARGE SCALE GENOMIC DNA]</scope>
    <source>
        <strain evidence="1">WasteWater2</strain>
    </source>
</reference>
<dbReference type="Proteomes" id="UP000578531">
    <property type="component" value="Unassembled WGS sequence"/>
</dbReference>
<evidence type="ECO:0000313" key="1">
    <source>
        <dbReference type="EMBL" id="KAF6237938.1"/>
    </source>
</evidence>
<sequence length="62" mass="6933">MFNAALISLHCGILPRVLFNVNLGFLITTNLFNVKFGFLVSITTDLIIGPPDHLNAYLYLRP</sequence>
<keyword evidence="2" id="KW-1185">Reference proteome</keyword>
<gene>
    <name evidence="1" type="ORF">HO173_004139</name>
</gene>
<dbReference type="AlphaFoldDB" id="A0A8H6L6W8"/>
<dbReference type="EMBL" id="JACCJC010000012">
    <property type="protein sequence ID" value="KAF6237938.1"/>
    <property type="molecule type" value="Genomic_DNA"/>
</dbReference>
<protein>
    <submittedName>
        <fullName evidence="1">Uncharacterized protein</fullName>
    </submittedName>
</protein>
<organism evidence="1 2">
    <name type="scientific">Letharia columbiana</name>
    <dbReference type="NCBI Taxonomy" id="112416"/>
    <lineage>
        <taxon>Eukaryota</taxon>
        <taxon>Fungi</taxon>
        <taxon>Dikarya</taxon>
        <taxon>Ascomycota</taxon>
        <taxon>Pezizomycotina</taxon>
        <taxon>Lecanoromycetes</taxon>
        <taxon>OSLEUM clade</taxon>
        <taxon>Lecanoromycetidae</taxon>
        <taxon>Lecanorales</taxon>
        <taxon>Lecanorineae</taxon>
        <taxon>Parmeliaceae</taxon>
        <taxon>Letharia</taxon>
    </lineage>
</organism>
<proteinExistence type="predicted"/>
<comment type="caution">
    <text evidence="1">The sequence shown here is derived from an EMBL/GenBank/DDBJ whole genome shotgun (WGS) entry which is preliminary data.</text>
</comment>
<dbReference type="GeneID" id="59285804"/>